<name>A0A8B8LAZ4_ABRPR</name>
<accession>A0A8B8LAZ4</accession>
<reference evidence="1" key="1">
    <citation type="journal article" date="2019" name="Toxins">
        <title>Detection of Abrin-Like and Prepropulchellin-Like Toxin Genes and Transcripts Using Whole Genome Sequencing and Full-Length Transcript Sequencing of Abrus precatorius.</title>
        <authorList>
            <person name="Hovde B.T."/>
            <person name="Daligault H.E."/>
            <person name="Hanschen E.R."/>
            <person name="Kunde Y.A."/>
            <person name="Johnson M.B."/>
            <person name="Starkenburg S.R."/>
            <person name="Johnson S.L."/>
        </authorList>
    </citation>
    <scope>NUCLEOTIDE SEQUENCE [LARGE SCALE GENOMIC DNA]</scope>
</reference>
<dbReference type="OrthoDB" id="1921976at2759"/>
<evidence type="ECO:0000313" key="1">
    <source>
        <dbReference type="Proteomes" id="UP000694853"/>
    </source>
</evidence>
<gene>
    <name evidence="2" type="primary">LOC113863850</name>
</gene>
<keyword evidence="1" id="KW-1185">Reference proteome</keyword>
<dbReference type="AlphaFoldDB" id="A0A8B8LAZ4"/>
<sequence length="197" mass="22390">MGNQISFRGSDGTGKIVYWDGSVQQFDEPLTVAELMLEHPQQVVVEFHSAVNQKRPTPLPADKKLEMKKTYVMLPVKPGKPVGLSSEDSRRMILIVDSALHSNYLMRSSGFLPWFARLFHPGNASIGDAAMLKVENVEERYGFSELLQETIEGRPEYMSRQLSGKGWKPSLDTIKEKKVKRKMLRWLFLKSFSGSEI</sequence>
<dbReference type="Pfam" id="PF14009">
    <property type="entry name" value="PADRE"/>
    <property type="match status" value="1"/>
</dbReference>
<protein>
    <submittedName>
        <fullName evidence="2">Uncharacterized protein LOC113863850</fullName>
    </submittedName>
</protein>
<dbReference type="InterPro" id="IPR025322">
    <property type="entry name" value="PADRE_dom"/>
</dbReference>
<organism evidence="1 2">
    <name type="scientific">Abrus precatorius</name>
    <name type="common">Indian licorice</name>
    <name type="synonym">Glycine abrus</name>
    <dbReference type="NCBI Taxonomy" id="3816"/>
    <lineage>
        <taxon>Eukaryota</taxon>
        <taxon>Viridiplantae</taxon>
        <taxon>Streptophyta</taxon>
        <taxon>Embryophyta</taxon>
        <taxon>Tracheophyta</taxon>
        <taxon>Spermatophyta</taxon>
        <taxon>Magnoliopsida</taxon>
        <taxon>eudicotyledons</taxon>
        <taxon>Gunneridae</taxon>
        <taxon>Pentapetalae</taxon>
        <taxon>rosids</taxon>
        <taxon>fabids</taxon>
        <taxon>Fabales</taxon>
        <taxon>Fabaceae</taxon>
        <taxon>Papilionoideae</taxon>
        <taxon>50 kb inversion clade</taxon>
        <taxon>NPAAA clade</taxon>
        <taxon>indigoferoid/millettioid clade</taxon>
        <taxon>Abreae</taxon>
        <taxon>Abrus</taxon>
    </lineage>
</organism>
<dbReference type="RefSeq" id="XP_027353405.1">
    <property type="nucleotide sequence ID" value="XM_027497604.1"/>
</dbReference>
<reference evidence="2" key="2">
    <citation type="submission" date="2025-08" db="UniProtKB">
        <authorList>
            <consortium name="RefSeq"/>
        </authorList>
    </citation>
    <scope>IDENTIFICATION</scope>
    <source>
        <tissue evidence="2">Young leaves</tissue>
    </source>
</reference>
<dbReference type="GeneID" id="113863850"/>
<evidence type="ECO:0000313" key="2">
    <source>
        <dbReference type="RefSeq" id="XP_027353405.1"/>
    </source>
</evidence>
<dbReference type="KEGG" id="aprc:113863850"/>
<dbReference type="PANTHER" id="PTHR33052">
    <property type="entry name" value="DUF4228 DOMAIN PROTEIN-RELATED"/>
    <property type="match status" value="1"/>
</dbReference>
<dbReference type="Proteomes" id="UP000694853">
    <property type="component" value="Unplaced"/>
</dbReference>
<proteinExistence type="predicted"/>